<dbReference type="Pfam" id="PF01661">
    <property type="entry name" value="Macro"/>
    <property type="match status" value="1"/>
</dbReference>
<dbReference type="Proteomes" id="UP001219518">
    <property type="component" value="Unassembled WGS sequence"/>
</dbReference>
<evidence type="ECO:0000259" key="3">
    <source>
        <dbReference type="PROSITE" id="PS51154"/>
    </source>
</evidence>
<accession>A0AAE1HHJ0</accession>
<comment type="caution">
    <text evidence="4">The sequence shown here is derived from an EMBL/GenBank/DDBJ whole genome shotgun (WGS) entry which is preliminary data.</text>
</comment>
<evidence type="ECO:0000313" key="5">
    <source>
        <dbReference type="Proteomes" id="UP001219518"/>
    </source>
</evidence>
<protein>
    <submittedName>
        <fullName evidence="4">ADP-ribose glycohydrolase OARD1</fullName>
    </submittedName>
</protein>
<sequence>MDISEEIGGFLTKRVENKDNEKEAQYRVSMQKKEDADLWLQDYSKRTFTQWIVKQTFPTANRVDYHKKYVCAFSNKNKMRPEGESYRNQNCEAKLDIKIKKLTKDTIKKDSYLKGPTPLCGVVTVVDTHNHHKNVSSITQLFRPEEKLRAQFETYFQEGASPAAALHLHESKLLGKPDGLRLLADSHYMPQSGSVYWWHRVFLLLNYGPINSPLKTLQEKIDLYAEKETTVKVLADSPWAVVVATPVMKRAQALACSSRIIFVDTSATCDSLSTNVTLMLTATKAGAVPIGILLHESVTTESYDKVFRLFKETLPNAFGGNEVSIKLGSITDYNTSSFTLGLDLKMAADKGSRKVTPGKGEFLKQTVVKIGGRNYSGNTSTPEGNKKVKKKTEPPKLSINLRSRKVSQLDASRRETDSDSNSESDSESQENSDNSLNETLLSCESIPPANSKETVSKLIQRIAVLEEQVSNLTRIVENITSKMEPTNPNEENDHLPTEDFSYNVIKMREGNLLEESTKGYTIAHCVAQDLSMSDGLALKIKKTFGELNTEIKNNCSIGDIIEQQSGERKVLHIVTKQISYIQPNWKNFKKSIYNLAKKCEELKIVRLAIPKLGTGLDGLKWEKVMRLLKHAFLKVKTEVTVVNLSIQEERNFIKTVKNKKIKTRHVETEPVVEIVGDSHVKKLGLQIKSYHSKATVTSIPNAPMQEITRNLNCKTSHLTPSDYLTVIGGTNNFDIRNGKAEFNFSEEAYINILSQAKHTNVIISTVPHRFDQGENNQITNEEIDKYNSKLKKIVDDHNNNKSTKSVEDYIIECNNHTRVHFMDINKACKREDYTNHGLHLNLKGKEVIAKEIMKIVSKSNF</sequence>
<reference evidence="4" key="1">
    <citation type="submission" date="2021-07" db="EMBL/GenBank/DDBJ databases">
        <authorList>
            <person name="Catto M.A."/>
            <person name="Jacobson A."/>
            <person name="Kennedy G."/>
            <person name="Labadie P."/>
            <person name="Hunt B.G."/>
            <person name="Srinivasan R."/>
        </authorList>
    </citation>
    <scope>NUCLEOTIDE SEQUENCE</scope>
    <source>
        <strain evidence="4">PL_HMW_Pooled</strain>
        <tissue evidence="4">Head</tissue>
    </source>
</reference>
<organism evidence="4 5">
    <name type="scientific">Frankliniella fusca</name>
    <dbReference type="NCBI Taxonomy" id="407009"/>
    <lineage>
        <taxon>Eukaryota</taxon>
        <taxon>Metazoa</taxon>
        <taxon>Ecdysozoa</taxon>
        <taxon>Arthropoda</taxon>
        <taxon>Hexapoda</taxon>
        <taxon>Insecta</taxon>
        <taxon>Pterygota</taxon>
        <taxon>Neoptera</taxon>
        <taxon>Paraneoptera</taxon>
        <taxon>Thysanoptera</taxon>
        <taxon>Terebrantia</taxon>
        <taxon>Thripoidea</taxon>
        <taxon>Thripidae</taxon>
        <taxon>Frankliniella</taxon>
    </lineage>
</organism>
<name>A0AAE1HHJ0_9NEOP</name>
<keyword evidence="5" id="KW-1185">Reference proteome</keyword>
<feature type="domain" description="Macro" evidence="3">
    <location>
        <begin position="492"/>
        <end position="660"/>
    </location>
</feature>
<gene>
    <name evidence="4" type="ORF">KUF71_001239</name>
</gene>
<dbReference type="EMBL" id="JAHWGI010001034">
    <property type="protein sequence ID" value="KAK3921459.1"/>
    <property type="molecule type" value="Genomic_DNA"/>
</dbReference>
<dbReference type="PANTHER" id="PTHR35385:SF2">
    <property type="entry name" value="PROTEIN B, PUTATIVE-RELATED"/>
    <property type="match status" value="1"/>
</dbReference>
<dbReference type="SMART" id="SM00506">
    <property type="entry name" value="A1pp"/>
    <property type="match status" value="1"/>
</dbReference>
<evidence type="ECO:0000256" key="1">
    <source>
        <dbReference type="SAM" id="Coils"/>
    </source>
</evidence>
<dbReference type="SUPFAM" id="SSF52266">
    <property type="entry name" value="SGNH hydrolase"/>
    <property type="match status" value="1"/>
</dbReference>
<feature type="region of interest" description="Disordered" evidence="2">
    <location>
        <begin position="373"/>
        <end position="436"/>
    </location>
</feature>
<dbReference type="AlphaFoldDB" id="A0AAE1HHJ0"/>
<reference evidence="4" key="2">
    <citation type="journal article" date="2023" name="BMC Genomics">
        <title>Pest status, molecular evolution, and epigenetic factors derived from the genome assembly of Frankliniella fusca, a thysanopteran phytovirus vector.</title>
        <authorList>
            <person name="Catto M.A."/>
            <person name="Labadie P.E."/>
            <person name="Jacobson A.L."/>
            <person name="Kennedy G.G."/>
            <person name="Srinivasan R."/>
            <person name="Hunt B.G."/>
        </authorList>
    </citation>
    <scope>NUCLEOTIDE SEQUENCE</scope>
    <source>
        <strain evidence="4">PL_HMW_Pooled</strain>
    </source>
</reference>
<dbReference type="InterPro" id="IPR036514">
    <property type="entry name" value="SGNH_hydro_sf"/>
</dbReference>
<dbReference type="InterPro" id="IPR002589">
    <property type="entry name" value="Macro_dom"/>
</dbReference>
<dbReference type="SUPFAM" id="SSF52949">
    <property type="entry name" value="Macro domain-like"/>
    <property type="match status" value="1"/>
</dbReference>
<keyword evidence="1" id="KW-0175">Coiled coil</keyword>
<dbReference type="PANTHER" id="PTHR35385">
    <property type="entry name" value="PROTEIN B, PUTATIVE-RELATED-RELATED"/>
    <property type="match status" value="1"/>
</dbReference>
<feature type="coiled-coil region" evidence="1">
    <location>
        <begin position="455"/>
        <end position="482"/>
    </location>
</feature>
<dbReference type="InterPro" id="IPR043472">
    <property type="entry name" value="Macro_dom-like"/>
</dbReference>
<dbReference type="Gene3D" id="3.40.50.1110">
    <property type="entry name" value="SGNH hydrolase"/>
    <property type="match status" value="1"/>
</dbReference>
<dbReference type="PROSITE" id="PS51154">
    <property type="entry name" value="MACRO"/>
    <property type="match status" value="1"/>
</dbReference>
<dbReference type="Gene3D" id="3.40.220.10">
    <property type="entry name" value="Leucine Aminopeptidase, subunit E, domain 1"/>
    <property type="match status" value="1"/>
</dbReference>
<feature type="compositionally biased region" description="Acidic residues" evidence="2">
    <location>
        <begin position="418"/>
        <end position="430"/>
    </location>
</feature>
<evidence type="ECO:0000256" key="2">
    <source>
        <dbReference type="SAM" id="MobiDB-lite"/>
    </source>
</evidence>
<proteinExistence type="predicted"/>
<evidence type="ECO:0000313" key="4">
    <source>
        <dbReference type="EMBL" id="KAK3921459.1"/>
    </source>
</evidence>